<dbReference type="CDD" id="cd06261">
    <property type="entry name" value="TM_PBP2"/>
    <property type="match status" value="1"/>
</dbReference>
<keyword evidence="5 7" id="KW-1133">Transmembrane helix</keyword>
<dbReference type="InterPro" id="IPR000515">
    <property type="entry name" value="MetI-like"/>
</dbReference>
<dbReference type="PROSITE" id="PS50928">
    <property type="entry name" value="ABC_TM1"/>
    <property type="match status" value="1"/>
</dbReference>
<dbReference type="Pfam" id="PF00528">
    <property type="entry name" value="BPD_transp_1"/>
    <property type="match status" value="1"/>
</dbReference>
<keyword evidence="6 7" id="KW-0472">Membrane</keyword>
<dbReference type="GO" id="GO:0055085">
    <property type="term" value="P:transmembrane transport"/>
    <property type="evidence" value="ECO:0007669"/>
    <property type="project" value="InterPro"/>
</dbReference>
<evidence type="ECO:0000256" key="1">
    <source>
        <dbReference type="ARBA" id="ARBA00004651"/>
    </source>
</evidence>
<feature type="domain" description="ABC transmembrane type-1" evidence="8">
    <location>
        <begin position="55"/>
        <end position="237"/>
    </location>
</feature>
<dbReference type="AlphaFoldDB" id="A0A5R9GC19"/>
<dbReference type="InterPro" id="IPR035906">
    <property type="entry name" value="MetI-like_sf"/>
</dbReference>
<dbReference type="GO" id="GO:0005886">
    <property type="term" value="C:plasma membrane"/>
    <property type="evidence" value="ECO:0007669"/>
    <property type="project" value="UniProtKB-SubCell"/>
</dbReference>
<keyword evidence="3" id="KW-1003">Cell membrane</keyword>
<dbReference type="PANTHER" id="PTHR30151">
    <property type="entry name" value="ALKANE SULFONATE ABC TRANSPORTER-RELATED, MEMBRANE SUBUNIT"/>
    <property type="match status" value="1"/>
</dbReference>
<comment type="caution">
    <text evidence="9">The sequence shown here is derived from an EMBL/GenBank/DDBJ whole genome shotgun (WGS) entry which is preliminary data.</text>
</comment>
<keyword evidence="4 7" id="KW-0812">Transmembrane</keyword>
<dbReference type="Gene3D" id="1.10.3720.10">
    <property type="entry name" value="MetI-like"/>
    <property type="match status" value="1"/>
</dbReference>
<name>A0A5R9GC19_9BACL</name>
<evidence type="ECO:0000313" key="9">
    <source>
        <dbReference type="EMBL" id="TLS52639.1"/>
    </source>
</evidence>
<keyword evidence="10" id="KW-1185">Reference proteome</keyword>
<feature type="transmembrane region" description="Helical" evidence="7">
    <location>
        <begin position="63"/>
        <end position="83"/>
    </location>
</feature>
<dbReference type="EMBL" id="VCIW01000004">
    <property type="protein sequence ID" value="TLS52639.1"/>
    <property type="molecule type" value="Genomic_DNA"/>
</dbReference>
<feature type="transmembrane region" description="Helical" evidence="7">
    <location>
        <begin position="104"/>
        <end position="130"/>
    </location>
</feature>
<evidence type="ECO:0000256" key="4">
    <source>
        <dbReference type="ARBA" id="ARBA00022692"/>
    </source>
</evidence>
<accession>A0A5R9GC19</accession>
<dbReference type="RefSeq" id="WP_138193630.1">
    <property type="nucleotide sequence ID" value="NZ_VCIW01000004.1"/>
</dbReference>
<evidence type="ECO:0000256" key="7">
    <source>
        <dbReference type="RuleBase" id="RU363032"/>
    </source>
</evidence>
<evidence type="ECO:0000256" key="6">
    <source>
        <dbReference type="ARBA" id="ARBA00023136"/>
    </source>
</evidence>
<evidence type="ECO:0000256" key="3">
    <source>
        <dbReference type="ARBA" id="ARBA00022475"/>
    </source>
</evidence>
<proteinExistence type="inferred from homology"/>
<evidence type="ECO:0000256" key="5">
    <source>
        <dbReference type="ARBA" id="ARBA00022989"/>
    </source>
</evidence>
<feature type="transmembrane region" description="Helical" evidence="7">
    <location>
        <begin position="218"/>
        <end position="237"/>
    </location>
</feature>
<dbReference type="Proteomes" id="UP000309676">
    <property type="component" value="Unassembled WGS sequence"/>
</dbReference>
<evidence type="ECO:0000313" key="10">
    <source>
        <dbReference type="Proteomes" id="UP000309676"/>
    </source>
</evidence>
<evidence type="ECO:0000256" key="2">
    <source>
        <dbReference type="ARBA" id="ARBA00022448"/>
    </source>
</evidence>
<keyword evidence="2 7" id="KW-0813">Transport</keyword>
<comment type="subcellular location">
    <subcellularLocation>
        <location evidence="1 7">Cell membrane</location>
        <topology evidence="1 7">Multi-pass membrane protein</topology>
    </subcellularLocation>
</comment>
<protein>
    <submittedName>
        <fullName evidence="9">ABC transporter permease</fullName>
    </submittedName>
</protein>
<dbReference type="PANTHER" id="PTHR30151:SF0">
    <property type="entry name" value="ABC TRANSPORTER PERMEASE PROTEIN MJ0413-RELATED"/>
    <property type="match status" value="1"/>
</dbReference>
<gene>
    <name evidence="9" type="ORF">FE782_08365</name>
</gene>
<dbReference type="SUPFAM" id="SSF161098">
    <property type="entry name" value="MetI-like"/>
    <property type="match status" value="1"/>
</dbReference>
<evidence type="ECO:0000259" key="8">
    <source>
        <dbReference type="PROSITE" id="PS50928"/>
    </source>
</evidence>
<reference evidence="9 10" key="1">
    <citation type="submission" date="2019-05" db="EMBL/GenBank/DDBJ databases">
        <authorList>
            <person name="Narsing Rao M.P."/>
            <person name="Li W.J."/>
        </authorList>
    </citation>
    <scope>NUCLEOTIDE SEQUENCE [LARGE SCALE GENOMIC DNA]</scope>
    <source>
        <strain evidence="9 10">SYSU_K30003</strain>
    </source>
</reference>
<organism evidence="9 10">
    <name type="scientific">Paenibacillus antri</name>
    <dbReference type="NCBI Taxonomy" id="2582848"/>
    <lineage>
        <taxon>Bacteria</taxon>
        <taxon>Bacillati</taxon>
        <taxon>Bacillota</taxon>
        <taxon>Bacilli</taxon>
        <taxon>Bacillales</taxon>
        <taxon>Paenibacillaceae</taxon>
        <taxon>Paenibacillus</taxon>
    </lineage>
</organism>
<sequence length="256" mass="28231">MRSIRNVWPFLAAVASLLALLQLGNWLNPIIFPSLPAVFDRLVGSLNDEKFWQTVGASLYRLFVGYPIACIVAGFLGLVAGLYRGFALYLRRLIAILQSIPPITWLPFLMIIFGFGDVPIILIVMIASFFPMAISVMNGTEGVIRTHLEVAKVLGANKGQLLRKVYLPETFPAFITGAQVAFGNAWRSLVAGEMVGSTMVGLGFSITFTANVADMSGLIMYIIVIGTFATLLDQVLLERLKRRLLRWRYVGGGEER</sequence>
<dbReference type="OrthoDB" id="9804353at2"/>
<comment type="similarity">
    <text evidence="7">Belongs to the binding-protein-dependent transport system permease family.</text>
</comment>